<dbReference type="AlphaFoldDB" id="A0A6A6Q9F2"/>
<organism evidence="1 2">
    <name type="scientific">Lophium mytilinum</name>
    <dbReference type="NCBI Taxonomy" id="390894"/>
    <lineage>
        <taxon>Eukaryota</taxon>
        <taxon>Fungi</taxon>
        <taxon>Dikarya</taxon>
        <taxon>Ascomycota</taxon>
        <taxon>Pezizomycotina</taxon>
        <taxon>Dothideomycetes</taxon>
        <taxon>Pleosporomycetidae</taxon>
        <taxon>Mytilinidiales</taxon>
        <taxon>Mytilinidiaceae</taxon>
        <taxon>Lophium</taxon>
    </lineage>
</organism>
<dbReference type="EMBL" id="MU004199">
    <property type="protein sequence ID" value="KAF2489058.1"/>
    <property type="molecule type" value="Genomic_DNA"/>
</dbReference>
<dbReference type="Proteomes" id="UP000799750">
    <property type="component" value="Unassembled WGS sequence"/>
</dbReference>
<name>A0A6A6Q9F2_9PEZI</name>
<proteinExistence type="predicted"/>
<accession>A0A6A6Q9F2</accession>
<reference evidence="1" key="1">
    <citation type="journal article" date="2020" name="Stud. Mycol.">
        <title>101 Dothideomycetes genomes: a test case for predicting lifestyles and emergence of pathogens.</title>
        <authorList>
            <person name="Haridas S."/>
            <person name="Albert R."/>
            <person name="Binder M."/>
            <person name="Bloem J."/>
            <person name="Labutti K."/>
            <person name="Salamov A."/>
            <person name="Andreopoulos B."/>
            <person name="Baker S."/>
            <person name="Barry K."/>
            <person name="Bills G."/>
            <person name="Bluhm B."/>
            <person name="Cannon C."/>
            <person name="Castanera R."/>
            <person name="Culley D."/>
            <person name="Daum C."/>
            <person name="Ezra D."/>
            <person name="Gonzalez J."/>
            <person name="Henrissat B."/>
            <person name="Kuo A."/>
            <person name="Liang C."/>
            <person name="Lipzen A."/>
            <person name="Lutzoni F."/>
            <person name="Magnuson J."/>
            <person name="Mondo S."/>
            <person name="Nolan M."/>
            <person name="Ohm R."/>
            <person name="Pangilinan J."/>
            <person name="Park H.-J."/>
            <person name="Ramirez L."/>
            <person name="Alfaro M."/>
            <person name="Sun H."/>
            <person name="Tritt A."/>
            <person name="Yoshinaga Y."/>
            <person name="Zwiers L.-H."/>
            <person name="Turgeon B."/>
            <person name="Goodwin S."/>
            <person name="Spatafora J."/>
            <person name="Crous P."/>
            <person name="Grigoriev I."/>
        </authorList>
    </citation>
    <scope>NUCLEOTIDE SEQUENCE</scope>
    <source>
        <strain evidence="1">CBS 269.34</strain>
    </source>
</reference>
<dbReference type="OrthoDB" id="190201at2759"/>
<evidence type="ECO:0008006" key="3">
    <source>
        <dbReference type="Google" id="ProtNLM"/>
    </source>
</evidence>
<sequence length="342" mass="37375">MRTLRNFPRNFMKEEPLPTANGGDSYARVFYCASKPISFPCPRFAISKSHASPRTDLIIRNITISGTYDTSAKLCIPPHGCKKTNLQVGTHGLVFDKRYWDATIDPSEYSYVEAAVTAGYSILTYDRLGTGLSEKPDAYMVVQAPLELDILRGLTEMARSGELLQHAKSANQSAHSTTNLGDTSVASWGLTYARESDPALFGDRRSGYMVEGTVSALQFGFFSSQTNTTSGIGGFDPKVLDPAFSIRQTITTSEVVSGSALNLGPSPNYKGPVQFMLAQYDHLVCDDDCNGAYNATLVNGIFPKAKDVDFFIQNGTGHALTLHRKANLGYKATFDWLNKNGR</sequence>
<keyword evidence="2" id="KW-1185">Reference proteome</keyword>
<evidence type="ECO:0000313" key="1">
    <source>
        <dbReference type="EMBL" id="KAF2489058.1"/>
    </source>
</evidence>
<protein>
    <recommendedName>
        <fullName evidence="3">AB hydrolase-1 domain-containing protein</fullName>
    </recommendedName>
</protein>
<evidence type="ECO:0000313" key="2">
    <source>
        <dbReference type="Proteomes" id="UP000799750"/>
    </source>
</evidence>
<dbReference type="SUPFAM" id="SSF53474">
    <property type="entry name" value="alpha/beta-Hydrolases"/>
    <property type="match status" value="1"/>
</dbReference>
<gene>
    <name evidence="1" type="ORF">BU16DRAFT_553326</name>
</gene>
<dbReference type="InterPro" id="IPR029058">
    <property type="entry name" value="AB_hydrolase_fold"/>
</dbReference>